<reference evidence="6 7" key="1">
    <citation type="journal article" date="2016" name="Nat. Commun.">
        <title>Thousands of microbial genomes shed light on interconnected biogeochemical processes in an aquifer system.</title>
        <authorList>
            <person name="Anantharaman K."/>
            <person name="Brown C.T."/>
            <person name="Hug L.A."/>
            <person name="Sharon I."/>
            <person name="Castelle C.J."/>
            <person name="Probst A.J."/>
            <person name="Thomas B.C."/>
            <person name="Singh A."/>
            <person name="Wilkins M.J."/>
            <person name="Karaoz U."/>
            <person name="Brodie E.L."/>
            <person name="Williams K.H."/>
            <person name="Hubbard S.S."/>
            <person name="Banfield J.F."/>
        </authorList>
    </citation>
    <scope>NUCLEOTIDE SEQUENCE [LARGE SCALE GENOMIC DNA]</scope>
</reference>
<comment type="caution">
    <text evidence="6">The sequence shown here is derived from an EMBL/GenBank/DDBJ whole genome shotgun (WGS) entry which is preliminary data.</text>
</comment>
<evidence type="ECO:0000256" key="4">
    <source>
        <dbReference type="HAMAP-Rule" id="MF_00270"/>
    </source>
</evidence>
<comment type="similarity">
    <text evidence="1 4 5">Belongs to the bacterial ribosomal protein bS18 family.</text>
</comment>
<keyword evidence="3 4" id="KW-0687">Ribonucleoprotein</keyword>
<evidence type="ECO:0000256" key="2">
    <source>
        <dbReference type="ARBA" id="ARBA00022980"/>
    </source>
</evidence>
<keyword evidence="4" id="KW-0694">RNA-binding</keyword>
<evidence type="ECO:0000256" key="5">
    <source>
        <dbReference type="RuleBase" id="RU003910"/>
    </source>
</evidence>
<accession>A0A1F7F5I2</accession>
<comment type="subunit">
    <text evidence="4">Part of the 30S ribosomal subunit. Forms a tight heterodimer with protein bS6.</text>
</comment>
<comment type="function">
    <text evidence="4">Binds as a heterodimer with protein bS6 to the central domain of the 16S rRNA, where it helps stabilize the platform of the 30S subunit.</text>
</comment>
<dbReference type="Proteomes" id="UP000179243">
    <property type="component" value="Unassembled WGS sequence"/>
</dbReference>
<evidence type="ECO:0000256" key="3">
    <source>
        <dbReference type="ARBA" id="ARBA00023274"/>
    </source>
</evidence>
<dbReference type="PANTHER" id="PTHR13479">
    <property type="entry name" value="30S RIBOSOMAL PROTEIN S18"/>
    <property type="match status" value="1"/>
</dbReference>
<gene>
    <name evidence="4" type="primary">rpsR</name>
    <name evidence="6" type="ORF">A2519_05660</name>
</gene>
<dbReference type="GO" id="GO:0070181">
    <property type="term" value="F:small ribosomal subunit rRNA binding"/>
    <property type="evidence" value="ECO:0007669"/>
    <property type="project" value="TreeGrafter"/>
</dbReference>
<proteinExistence type="inferred from homology"/>
<dbReference type="Gene3D" id="4.10.640.10">
    <property type="entry name" value="Ribosomal protein S18"/>
    <property type="match status" value="1"/>
</dbReference>
<evidence type="ECO:0000256" key="1">
    <source>
        <dbReference type="ARBA" id="ARBA00005589"/>
    </source>
</evidence>
<evidence type="ECO:0000313" key="7">
    <source>
        <dbReference type="Proteomes" id="UP000179243"/>
    </source>
</evidence>
<dbReference type="PRINTS" id="PR00974">
    <property type="entry name" value="RIBOSOMALS18"/>
</dbReference>
<evidence type="ECO:0000313" key="6">
    <source>
        <dbReference type="EMBL" id="OGK01925.1"/>
    </source>
</evidence>
<dbReference type="EMBL" id="MFYX01000116">
    <property type="protein sequence ID" value="OGK01925.1"/>
    <property type="molecule type" value="Genomic_DNA"/>
</dbReference>
<keyword evidence="4" id="KW-0699">rRNA-binding</keyword>
<dbReference type="GO" id="GO:0006412">
    <property type="term" value="P:translation"/>
    <property type="evidence" value="ECO:0007669"/>
    <property type="project" value="UniProtKB-UniRule"/>
</dbReference>
<organism evidence="6 7">
    <name type="scientific">Candidatus Raymondbacteria bacterium RIFOXYD12_FULL_49_13</name>
    <dbReference type="NCBI Taxonomy" id="1817890"/>
    <lineage>
        <taxon>Bacteria</taxon>
        <taxon>Raymondiibacteriota</taxon>
    </lineage>
</organism>
<dbReference type="GO" id="GO:0022627">
    <property type="term" value="C:cytosolic small ribosomal subunit"/>
    <property type="evidence" value="ECO:0007669"/>
    <property type="project" value="TreeGrafter"/>
</dbReference>
<dbReference type="InterPro" id="IPR001648">
    <property type="entry name" value="Ribosomal_bS18"/>
</dbReference>
<dbReference type="SUPFAM" id="SSF46911">
    <property type="entry name" value="Ribosomal protein S18"/>
    <property type="match status" value="1"/>
</dbReference>
<keyword evidence="2 4" id="KW-0689">Ribosomal protein</keyword>
<dbReference type="Pfam" id="PF01084">
    <property type="entry name" value="Ribosomal_S18"/>
    <property type="match status" value="1"/>
</dbReference>
<dbReference type="PANTHER" id="PTHR13479:SF40">
    <property type="entry name" value="SMALL RIBOSOMAL SUBUNIT PROTEIN BS18M"/>
    <property type="match status" value="1"/>
</dbReference>
<dbReference type="GO" id="GO:0003735">
    <property type="term" value="F:structural constituent of ribosome"/>
    <property type="evidence" value="ECO:0007669"/>
    <property type="project" value="InterPro"/>
</dbReference>
<protein>
    <recommendedName>
        <fullName evidence="4">Small ribosomal subunit protein bS18</fullName>
    </recommendedName>
</protein>
<name>A0A1F7F5I2_UNCRA</name>
<dbReference type="HAMAP" id="MF_00270">
    <property type="entry name" value="Ribosomal_bS18"/>
    <property type="match status" value="1"/>
</dbReference>
<dbReference type="AlphaFoldDB" id="A0A1F7F5I2"/>
<sequence>MINKRMGPGIERVKTCFFCHNKNEKIDYKDEKMLYRYMSERGKISDRGRTGLCAGCQREMAKAIKRARHIAIIPFVQENIR</sequence>
<dbReference type="InterPro" id="IPR036870">
    <property type="entry name" value="Ribosomal_bS18_sf"/>
</dbReference>
<dbReference type="NCBIfam" id="TIGR00165">
    <property type="entry name" value="S18"/>
    <property type="match status" value="1"/>
</dbReference>